<dbReference type="GO" id="GO:0034707">
    <property type="term" value="C:chloride channel complex"/>
    <property type="evidence" value="ECO:0007669"/>
    <property type="project" value="UniProtKB-KW"/>
</dbReference>
<sequence length="363" mass="41122">MIYRLRKTGKIDADVLMNSMLQWPLTEIDRCSRIDLSVAIDKTFRDRKSFAECQFRSGGSSTEKQVHNFLVYKRASNYEMVYESICGGNAIFHHPYDNSQQILQEIRLFRTNLAELCNYDWVPVPLAYPQVVFLAVRVYFIICLVARQYIIGDQAANKSPIDLRVPFMTMLQFVFYMGWVKVAESLLNPMGEDDDDFEVNFLIDKNIATALRIVDEGYNSYPDQKIDPFMCVNEPLYSTATAHRPVGELVGSVAAVNLAEEGTVKMVPHEPDHAKNDQSAANHSSLHLRNTAAHRPRAKSCRPTMVDGPINAGEPVKKRSKSIFTTTPVSPVGEFARQWSVPPSTKFETVGELDEEKEERSNV</sequence>
<keyword evidence="9" id="KW-1185">Reference proteome</keyword>
<dbReference type="PANTHER" id="PTHR10736:SF58">
    <property type="entry name" value="BESTROPHIN HOMOLOG-RELATED"/>
    <property type="match status" value="1"/>
</dbReference>
<evidence type="ECO:0000256" key="5">
    <source>
        <dbReference type="ARBA" id="ARBA00034769"/>
    </source>
</evidence>
<keyword evidence="4" id="KW-0472">Membrane</keyword>
<evidence type="ECO:0000256" key="2">
    <source>
        <dbReference type="ARBA" id="ARBA00022692"/>
    </source>
</evidence>
<dbReference type="Proteomes" id="UP000267096">
    <property type="component" value="Unassembled WGS sequence"/>
</dbReference>
<reference evidence="10" key="1">
    <citation type="submission" date="2017-02" db="UniProtKB">
        <authorList>
            <consortium name="WormBaseParasite"/>
        </authorList>
    </citation>
    <scope>IDENTIFICATION</scope>
</reference>
<dbReference type="InterPro" id="IPR000615">
    <property type="entry name" value="Bestrophin"/>
</dbReference>
<reference evidence="8 9" key="2">
    <citation type="submission" date="2018-11" db="EMBL/GenBank/DDBJ databases">
        <authorList>
            <consortium name="Pathogen Informatics"/>
        </authorList>
    </citation>
    <scope>NUCLEOTIDE SEQUENCE [LARGE SCALE GENOMIC DNA]</scope>
</reference>
<dbReference type="WBParaSite" id="ASIM_0001798801-mRNA-1">
    <property type="protein sequence ID" value="ASIM_0001798801-mRNA-1"/>
    <property type="gene ID" value="ASIM_0001798801"/>
</dbReference>
<keyword evidence="2" id="KW-0812">Transmembrane</keyword>
<organism evidence="10">
    <name type="scientific">Anisakis simplex</name>
    <name type="common">Herring worm</name>
    <dbReference type="NCBI Taxonomy" id="6269"/>
    <lineage>
        <taxon>Eukaryota</taxon>
        <taxon>Metazoa</taxon>
        <taxon>Ecdysozoa</taxon>
        <taxon>Nematoda</taxon>
        <taxon>Chromadorea</taxon>
        <taxon>Rhabditida</taxon>
        <taxon>Spirurina</taxon>
        <taxon>Ascaridomorpha</taxon>
        <taxon>Ascaridoidea</taxon>
        <taxon>Anisakidae</taxon>
        <taxon>Anisakis</taxon>
        <taxon>Anisakis simplex complex</taxon>
    </lineage>
</organism>
<comment type="subcellular location">
    <subcellularLocation>
        <location evidence="6">Cell membrane</location>
        <topology evidence="6">Multi-pass membrane protein</topology>
    </subcellularLocation>
    <subcellularLocation>
        <location evidence="1">Membrane</location>
    </subcellularLocation>
</comment>
<dbReference type="PANTHER" id="PTHR10736">
    <property type="entry name" value="BESTROPHIN"/>
    <property type="match status" value="1"/>
</dbReference>
<evidence type="ECO:0000256" key="6">
    <source>
        <dbReference type="RuleBase" id="RU363126"/>
    </source>
</evidence>
<evidence type="ECO:0000256" key="1">
    <source>
        <dbReference type="ARBA" id="ARBA00004370"/>
    </source>
</evidence>
<keyword evidence="6" id="KW-0813">Transport</keyword>
<dbReference type="Pfam" id="PF01062">
    <property type="entry name" value="Bestrophin"/>
    <property type="match status" value="1"/>
</dbReference>
<dbReference type="GO" id="GO:0005254">
    <property type="term" value="F:chloride channel activity"/>
    <property type="evidence" value="ECO:0007669"/>
    <property type="project" value="UniProtKB-KW"/>
</dbReference>
<gene>
    <name evidence="8" type="ORF">ASIM_LOCUS17391</name>
</gene>
<keyword evidence="3" id="KW-1133">Transmembrane helix</keyword>
<feature type="region of interest" description="Disordered" evidence="7">
    <location>
        <begin position="291"/>
        <end position="363"/>
    </location>
</feature>
<name>A0A0M3KAJ2_ANISI</name>
<comment type="function">
    <text evidence="6">Forms chloride channels.</text>
</comment>
<dbReference type="EMBL" id="UYRR01034068">
    <property type="protein sequence ID" value="VDK60273.1"/>
    <property type="molecule type" value="Genomic_DNA"/>
</dbReference>
<dbReference type="GO" id="GO:0005886">
    <property type="term" value="C:plasma membrane"/>
    <property type="evidence" value="ECO:0007669"/>
    <property type="project" value="UniProtKB-SubCell"/>
</dbReference>
<protein>
    <recommendedName>
        <fullName evidence="6">Bestrophin homolog</fullName>
    </recommendedName>
</protein>
<keyword evidence="6" id="KW-1003">Cell membrane</keyword>
<keyword evidence="6" id="KW-0406">Ion transport</keyword>
<evidence type="ECO:0000256" key="7">
    <source>
        <dbReference type="SAM" id="MobiDB-lite"/>
    </source>
</evidence>
<accession>A0A0M3KAJ2</accession>
<evidence type="ECO:0000313" key="9">
    <source>
        <dbReference type="Proteomes" id="UP000267096"/>
    </source>
</evidence>
<evidence type="ECO:0000313" key="8">
    <source>
        <dbReference type="EMBL" id="VDK60273.1"/>
    </source>
</evidence>
<evidence type="ECO:0000313" key="10">
    <source>
        <dbReference type="WBParaSite" id="ASIM_0001798801-mRNA-1"/>
    </source>
</evidence>
<dbReference type="AlphaFoldDB" id="A0A0M3KAJ2"/>
<dbReference type="InterPro" id="IPR021134">
    <property type="entry name" value="Bestrophin-like"/>
</dbReference>
<proteinExistence type="inferred from homology"/>
<comment type="similarity">
    <text evidence="5 6">Belongs to the anion channel-forming bestrophin (TC 1.A.46) family. Calcium-sensitive chloride channel subfamily.</text>
</comment>
<evidence type="ECO:0000256" key="4">
    <source>
        <dbReference type="ARBA" id="ARBA00023136"/>
    </source>
</evidence>
<keyword evidence="6" id="KW-0407">Ion channel</keyword>
<evidence type="ECO:0000256" key="3">
    <source>
        <dbReference type="ARBA" id="ARBA00022989"/>
    </source>
</evidence>
<keyword evidence="6" id="KW-0869">Chloride channel</keyword>
<dbReference type="OrthoDB" id="201595at2759"/>
<keyword evidence="6" id="KW-0868">Chloride</keyword>